<keyword evidence="2" id="KW-1185">Reference proteome</keyword>
<dbReference type="Proteomes" id="UP000887458">
    <property type="component" value="Unassembled WGS sequence"/>
</dbReference>
<organism evidence="1 2">
    <name type="scientific">Dermatophagoides pteronyssinus</name>
    <name type="common">European house dust mite</name>
    <dbReference type="NCBI Taxonomy" id="6956"/>
    <lineage>
        <taxon>Eukaryota</taxon>
        <taxon>Metazoa</taxon>
        <taxon>Ecdysozoa</taxon>
        <taxon>Arthropoda</taxon>
        <taxon>Chelicerata</taxon>
        <taxon>Arachnida</taxon>
        <taxon>Acari</taxon>
        <taxon>Acariformes</taxon>
        <taxon>Sarcoptiformes</taxon>
        <taxon>Astigmata</taxon>
        <taxon>Psoroptidia</taxon>
        <taxon>Analgoidea</taxon>
        <taxon>Pyroglyphidae</taxon>
        <taxon>Dermatophagoidinae</taxon>
        <taxon>Dermatophagoides</taxon>
    </lineage>
</organism>
<sequence length="66" mass="7919">MAVTAHNKRSNRVRRFHHVVVYIDQYYFSEKNRSNMSNQHTPGISQMYQFIRFVKICNLITTQANK</sequence>
<evidence type="ECO:0000313" key="2">
    <source>
        <dbReference type="Proteomes" id="UP000887458"/>
    </source>
</evidence>
<accession>A0ABQ8J8U2</accession>
<reference evidence="1 2" key="2">
    <citation type="journal article" date="2022" name="Mol. Biol. Evol.">
        <title>Comparative Genomics Reveals Insights into the Divergent Evolution of Astigmatic Mites and Household Pest Adaptations.</title>
        <authorList>
            <person name="Xiong Q."/>
            <person name="Wan A.T."/>
            <person name="Liu X."/>
            <person name="Fung C.S."/>
            <person name="Xiao X."/>
            <person name="Malainual N."/>
            <person name="Hou J."/>
            <person name="Wang L."/>
            <person name="Wang M."/>
            <person name="Yang K.Y."/>
            <person name="Cui Y."/>
            <person name="Leung E.L."/>
            <person name="Nong W."/>
            <person name="Shin S.K."/>
            <person name="Au S.W."/>
            <person name="Jeong K.Y."/>
            <person name="Chew F.T."/>
            <person name="Hui J.H."/>
            <person name="Leung T.F."/>
            <person name="Tungtrongchitr A."/>
            <person name="Zhong N."/>
            <person name="Liu Z."/>
            <person name="Tsui S.K."/>
        </authorList>
    </citation>
    <scope>NUCLEOTIDE SEQUENCE [LARGE SCALE GENOMIC DNA]</scope>
    <source>
        <strain evidence="1">Derp</strain>
    </source>
</reference>
<gene>
    <name evidence="1" type="ORF">DERP_011113</name>
</gene>
<name>A0ABQ8J8U2_DERPT</name>
<evidence type="ECO:0000313" key="1">
    <source>
        <dbReference type="EMBL" id="KAH9419018.1"/>
    </source>
</evidence>
<reference evidence="1 2" key="1">
    <citation type="journal article" date="2018" name="J. Allergy Clin. Immunol.">
        <title>High-quality assembly of Dermatophagoides pteronyssinus genome and transcriptome reveals a wide range of novel allergens.</title>
        <authorList>
            <person name="Liu X.Y."/>
            <person name="Yang K.Y."/>
            <person name="Wang M.Q."/>
            <person name="Kwok J.S."/>
            <person name="Zeng X."/>
            <person name="Yang Z."/>
            <person name="Xiao X.J."/>
            <person name="Lau C.P."/>
            <person name="Li Y."/>
            <person name="Huang Z.M."/>
            <person name="Ba J.G."/>
            <person name="Yim A.K."/>
            <person name="Ouyang C.Y."/>
            <person name="Ngai S.M."/>
            <person name="Chan T.F."/>
            <person name="Leung E.L."/>
            <person name="Liu L."/>
            <person name="Liu Z.G."/>
            <person name="Tsui S.K."/>
        </authorList>
    </citation>
    <scope>NUCLEOTIDE SEQUENCE [LARGE SCALE GENOMIC DNA]</scope>
    <source>
        <strain evidence="1">Derp</strain>
    </source>
</reference>
<proteinExistence type="predicted"/>
<comment type="caution">
    <text evidence="1">The sequence shown here is derived from an EMBL/GenBank/DDBJ whole genome shotgun (WGS) entry which is preliminary data.</text>
</comment>
<protein>
    <submittedName>
        <fullName evidence="1">Uncharacterized protein</fullName>
    </submittedName>
</protein>
<dbReference type="EMBL" id="NJHN03000061">
    <property type="protein sequence ID" value="KAH9419018.1"/>
    <property type="molecule type" value="Genomic_DNA"/>
</dbReference>